<protein>
    <submittedName>
        <fullName evidence="1">Uncharacterized protein</fullName>
    </submittedName>
</protein>
<reference evidence="1 2" key="1">
    <citation type="journal article" date="2019" name="Nat. Plants">
        <title>Genome sequencing of Musa balbisiana reveals subgenome evolution and function divergence in polyploid bananas.</title>
        <authorList>
            <person name="Yao X."/>
        </authorList>
    </citation>
    <scope>NUCLEOTIDE SEQUENCE [LARGE SCALE GENOMIC DNA]</scope>
    <source>
        <strain evidence="2">cv. DH-PKW</strain>
        <tissue evidence="1">Leaves</tissue>
    </source>
</reference>
<comment type="caution">
    <text evidence="1">The sequence shown here is derived from an EMBL/GenBank/DDBJ whole genome shotgun (WGS) entry which is preliminary data.</text>
</comment>
<gene>
    <name evidence="1" type="ORF">C4D60_Mb01t17560</name>
</gene>
<dbReference type="AlphaFoldDB" id="A0A4S8JMW5"/>
<dbReference type="Proteomes" id="UP000317650">
    <property type="component" value="Chromosome 1"/>
</dbReference>
<sequence length="150" mass="16850">MLTVDEPGPPSQASNTNIRSTWFLFLCHYRSAAVSGQQRSCGFAVDRCPTFPILKRQEQTLRLILSPRLFDIISISESDSTDLCESNVSSVKLTARESPAHTTKRPEEDSMSIFHERQQSNLSSNDVVEPIIAWSPPAHRTSLTRNHLPQ</sequence>
<proteinExistence type="predicted"/>
<evidence type="ECO:0000313" key="1">
    <source>
        <dbReference type="EMBL" id="THU63603.1"/>
    </source>
</evidence>
<dbReference type="EMBL" id="PYDT01000004">
    <property type="protein sequence ID" value="THU63603.1"/>
    <property type="molecule type" value="Genomic_DNA"/>
</dbReference>
<name>A0A4S8JMW5_MUSBA</name>
<keyword evidence="2" id="KW-1185">Reference proteome</keyword>
<evidence type="ECO:0000313" key="2">
    <source>
        <dbReference type="Proteomes" id="UP000317650"/>
    </source>
</evidence>
<organism evidence="1 2">
    <name type="scientific">Musa balbisiana</name>
    <name type="common">Banana</name>
    <dbReference type="NCBI Taxonomy" id="52838"/>
    <lineage>
        <taxon>Eukaryota</taxon>
        <taxon>Viridiplantae</taxon>
        <taxon>Streptophyta</taxon>
        <taxon>Embryophyta</taxon>
        <taxon>Tracheophyta</taxon>
        <taxon>Spermatophyta</taxon>
        <taxon>Magnoliopsida</taxon>
        <taxon>Liliopsida</taxon>
        <taxon>Zingiberales</taxon>
        <taxon>Musaceae</taxon>
        <taxon>Musa</taxon>
    </lineage>
</organism>
<accession>A0A4S8JMW5</accession>